<evidence type="ECO:0000313" key="2">
    <source>
        <dbReference type="EMBL" id="KAF3043398.1"/>
    </source>
</evidence>
<feature type="compositionally biased region" description="Pro residues" evidence="1">
    <location>
        <begin position="47"/>
        <end position="58"/>
    </location>
</feature>
<accession>A0A9P4WVM2</accession>
<dbReference type="Proteomes" id="UP000758155">
    <property type="component" value="Unassembled WGS sequence"/>
</dbReference>
<keyword evidence="3" id="KW-1185">Reference proteome</keyword>
<sequence>MPGLGDSRWASKPASSKSEIAPAPESNKQAWGFDEHVSIPAFSYTPPSAPASKTPPPHSAAATPSAPSNTLAPPRSTPKLFQKAEIAGKAAAKRMEELQGVSNTLTKPFLYQNCGYPPDQSSTPARSTATSCPQAPTQGTRRQSNETAEEKRARLNKLFNTWTPYANEFYNIYESLDLTPEEVKGIQDEIVRYSVNTPMVAGKPTSYRTEWETIPARLPPQRHGEGSAVVSDEEDSLGLGLPRAIAEGRHAEEVNDLMD</sequence>
<evidence type="ECO:0000256" key="1">
    <source>
        <dbReference type="SAM" id="MobiDB-lite"/>
    </source>
</evidence>
<protein>
    <submittedName>
        <fullName evidence="2">Uncharacterized protein</fullName>
    </submittedName>
</protein>
<feature type="region of interest" description="Disordered" evidence="1">
    <location>
        <begin position="1"/>
        <end position="79"/>
    </location>
</feature>
<organism evidence="2 3">
    <name type="scientific">Didymella heteroderae</name>
    <dbReference type="NCBI Taxonomy" id="1769908"/>
    <lineage>
        <taxon>Eukaryota</taxon>
        <taxon>Fungi</taxon>
        <taxon>Dikarya</taxon>
        <taxon>Ascomycota</taxon>
        <taxon>Pezizomycotina</taxon>
        <taxon>Dothideomycetes</taxon>
        <taxon>Pleosporomycetidae</taxon>
        <taxon>Pleosporales</taxon>
        <taxon>Pleosporineae</taxon>
        <taxon>Didymellaceae</taxon>
        <taxon>Didymella</taxon>
    </lineage>
</organism>
<gene>
    <name evidence="2" type="ORF">E8E12_004850</name>
</gene>
<evidence type="ECO:0000313" key="3">
    <source>
        <dbReference type="Proteomes" id="UP000758155"/>
    </source>
</evidence>
<feature type="compositionally biased region" description="Low complexity" evidence="1">
    <location>
        <begin position="59"/>
        <end position="74"/>
    </location>
</feature>
<dbReference type="EMBL" id="SWKV01000012">
    <property type="protein sequence ID" value="KAF3043398.1"/>
    <property type="molecule type" value="Genomic_DNA"/>
</dbReference>
<dbReference type="AlphaFoldDB" id="A0A9P4WVM2"/>
<comment type="caution">
    <text evidence="2">The sequence shown here is derived from an EMBL/GenBank/DDBJ whole genome shotgun (WGS) entry which is preliminary data.</text>
</comment>
<dbReference type="OrthoDB" id="3796826at2759"/>
<reference evidence="2" key="1">
    <citation type="submission" date="2019-04" db="EMBL/GenBank/DDBJ databases">
        <title>Sequencing of skin fungus with MAO and IRED activity.</title>
        <authorList>
            <person name="Marsaioli A.J."/>
            <person name="Bonatto J.M.C."/>
            <person name="Reis Junior O."/>
        </authorList>
    </citation>
    <scope>NUCLEOTIDE SEQUENCE</scope>
    <source>
        <strain evidence="2">28M1</strain>
    </source>
</reference>
<feature type="compositionally biased region" description="Polar residues" evidence="1">
    <location>
        <begin position="119"/>
        <end position="146"/>
    </location>
</feature>
<feature type="region of interest" description="Disordered" evidence="1">
    <location>
        <begin position="116"/>
        <end position="150"/>
    </location>
</feature>
<proteinExistence type="predicted"/>
<name>A0A9P4WVM2_9PLEO</name>